<feature type="compositionally biased region" description="Polar residues" evidence="1">
    <location>
        <begin position="77"/>
        <end position="92"/>
    </location>
</feature>
<evidence type="ECO:0000313" key="2">
    <source>
        <dbReference type="EMBL" id="KAJ7701028.1"/>
    </source>
</evidence>
<proteinExistence type="predicted"/>
<keyword evidence="3" id="KW-1185">Reference proteome</keyword>
<feature type="compositionally biased region" description="Polar residues" evidence="1">
    <location>
        <begin position="214"/>
        <end position="224"/>
    </location>
</feature>
<feature type="compositionally biased region" description="Basic and acidic residues" evidence="1">
    <location>
        <begin position="195"/>
        <end position="213"/>
    </location>
</feature>
<protein>
    <submittedName>
        <fullName evidence="2">Uncharacterized protein</fullName>
    </submittedName>
</protein>
<name>A0AAD7DYK8_9AGAR</name>
<feature type="compositionally biased region" description="Basic and acidic residues" evidence="1">
    <location>
        <begin position="120"/>
        <end position="130"/>
    </location>
</feature>
<organism evidence="2 3">
    <name type="scientific">Mycena metata</name>
    <dbReference type="NCBI Taxonomy" id="1033252"/>
    <lineage>
        <taxon>Eukaryota</taxon>
        <taxon>Fungi</taxon>
        <taxon>Dikarya</taxon>
        <taxon>Basidiomycota</taxon>
        <taxon>Agaricomycotina</taxon>
        <taxon>Agaricomycetes</taxon>
        <taxon>Agaricomycetidae</taxon>
        <taxon>Agaricales</taxon>
        <taxon>Marasmiineae</taxon>
        <taxon>Mycenaceae</taxon>
        <taxon>Mycena</taxon>
    </lineage>
</organism>
<evidence type="ECO:0000256" key="1">
    <source>
        <dbReference type="SAM" id="MobiDB-lite"/>
    </source>
</evidence>
<dbReference type="AlphaFoldDB" id="A0AAD7DYK8"/>
<feature type="compositionally biased region" description="Basic and acidic residues" evidence="1">
    <location>
        <begin position="94"/>
        <end position="109"/>
    </location>
</feature>
<sequence>MTVEVKERPATTGPNTNTCAKLSFQFCLYWSSHFFYVEVYCLYKDRELAAAKVEIISSYHRLIAARRLPAHHPTRLFNGNGNTQTQTAPTPSHKTKDQTREEGALDKDVKRRRRRKRTDKHVEDHSIGRKDMIVARQARRTPRMNLKWRRRHAHPFGMCSAQPVGLIAALRLPTHHPLRREGEGTAASLRRKKNKEGERGSRAREGEGVEKNTRMSTYLRTLWH</sequence>
<reference evidence="2" key="1">
    <citation type="submission" date="2023-03" db="EMBL/GenBank/DDBJ databases">
        <title>Massive genome expansion in bonnet fungi (Mycena s.s.) driven by repeated elements and novel gene families across ecological guilds.</title>
        <authorList>
            <consortium name="Lawrence Berkeley National Laboratory"/>
            <person name="Harder C.B."/>
            <person name="Miyauchi S."/>
            <person name="Viragh M."/>
            <person name="Kuo A."/>
            <person name="Thoen E."/>
            <person name="Andreopoulos B."/>
            <person name="Lu D."/>
            <person name="Skrede I."/>
            <person name="Drula E."/>
            <person name="Henrissat B."/>
            <person name="Morin E."/>
            <person name="Kohler A."/>
            <person name="Barry K."/>
            <person name="LaButti K."/>
            <person name="Morin E."/>
            <person name="Salamov A."/>
            <person name="Lipzen A."/>
            <person name="Mereny Z."/>
            <person name="Hegedus B."/>
            <person name="Baldrian P."/>
            <person name="Stursova M."/>
            <person name="Weitz H."/>
            <person name="Taylor A."/>
            <person name="Grigoriev I.V."/>
            <person name="Nagy L.G."/>
            <person name="Martin F."/>
            <person name="Kauserud H."/>
        </authorList>
    </citation>
    <scope>NUCLEOTIDE SEQUENCE</scope>
    <source>
        <strain evidence="2">CBHHK182m</strain>
    </source>
</reference>
<dbReference type="Proteomes" id="UP001215598">
    <property type="component" value="Unassembled WGS sequence"/>
</dbReference>
<accession>A0AAD7DYK8</accession>
<comment type="caution">
    <text evidence="2">The sequence shown here is derived from an EMBL/GenBank/DDBJ whole genome shotgun (WGS) entry which is preliminary data.</text>
</comment>
<feature type="region of interest" description="Disordered" evidence="1">
    <location>
        <begin position="72"/>
        <end position="130"/>
    </location>
</feature>
<evidence type="ECO:0000313" key="3">
    <source>
        <dbReference type="Proteomes" id="UP001215598"/>
    </source>
</evidence>
<feature type="compositionally biased region" description="Basic residues" evidence="1">
    <location>
        <begin position="110"/>
        <end position="119"/>
    </location>
</feature>
<feature type="region of interest" description="Disordered" evidence="1">
    <location>
        <begin position="177"/>
        <end position="224"/>
    </location>
</feature>
<dbReference type="EMBL" id="JARKIB010000542">
    <property type="protein sequence ID" value="KAJ7701028.1"/>
    <property type="molecule type" value="Genomic_DNA"/>
</dbReference>
<gene>
    <name evidence="2" type="ORF">B0H16DRAFT_1834292</name>
</gene>